<gene>
    <name evidence="1" type="ORF">IPV69_20580</name>
</gene>
<proteinExistence type="predicted"/>
<dbReference type="KEGG" id="hbs:IPV69_20580"/>
<dbReference type="RefSeq" id="WP_206291606.1">
    <property type="nucleotide sequence ID" value="NZ_CP063458.1"/>
</dbReference>
<dbReference type="Proteomes" id="UP000593765">
    <property type="component" value="Chromosome"/>
</dbReference>
<dbReference type="AlphaFoldDB" id="A0A7M2WT56"/>
<evidence type="ECO:0000313" key="2">
    <source>
        <dbReference type="Proteomes" id="UP000593765"/>
    </source>
</evidence>
<keyword evidence="2" id="KW-1185">Reference proteome</keyword>
<organism evidence="1 2">
    <name type="scientific">Humisphaera borealis</name>
    <dbReference type="NCBI Taxonomy" id="2807512"/>
    <lineage>
        <taxon>Bacteria</taxon>
        <taxon>Pseudomonadati</taxon>
        <taxon>Planctomycetota</taxon>
        <taxon>Phycisphaerae</taxon>
        <taxon>Tepidisphaerales</taxon>
        <taxon>Tepidisphaeraceae</taxon>
        <taxon>Humisphaera</taxon>
    </lineage>
</organism>
<accession>A0A7M2WT56</accession>
<dbReference type="EMBL" id="CP063458">
    <property type="protein sequence ID" value="QOV88613.1"/>
    <property type="molecule type" value="Genomic_DNA"/>
</dbReference>
<name>A0A7M2WT56_9BACT</name>
<evidence type="ECO:0000313" key="1">
    <source>
        <dbReference type="EMBL" id="QOV88613.1"/>
    </source>
</evidence>
<protein>
    <submittedName>
        <fullName evidence="1">Uncharacterized protein</fullName>
    </submittedName>
</protein>
<reference evidence="1 2" key="1">
    <citation type="submission" date="2020-10" db="EMBL/GenBank/DDBJ databases">
        <title>Wide distribution of Phycisphaera-like planctomycetes from WD2101 soil group in peatlands and genome analysis of the first cultivated representative.</title>
        <authorList>
            <person name="Dedysh S.N."/>
            <person name="Beletsky A.V."/>
            <person name="Ivanova A."/>
            <person name="Kulichevskaya I.S."/>
            <person name="Suzina N.E."/>
            <person name="Philippov D.A."/>
            <person name="Rakitin A.L."/>
            <person name="Mardanov A.V."/>
            <person name="Ravin N.V."/>
        </authorList>
    </citation>
    <scope>NUCLEOTIDE SEQUENCE [LARGE SCALE GENOMIC DNA]</scope>
    <source>
        <strain evidence="1 2">M1803</strain>
    </source>
</reference>
<sequence length="238" mass="25972">MIVRINQIDISRIDADGGWPAETYAGAIQGNWPADARAFELQILSQDEKQQPLTDDFRQQQLRQMIPQAAIALTTGDRPAGSASEAPIVLRLDGKIAAEELLPVWGMLTEPDGSGQYGFGPTVKIAAEPTDAWGSVRIVPSWKRLASACADTSIGLESSVRLRLMAIPTLFVPELVDVSSIDDPRWEHLLSECQFYLGTTPGLTALQLVVRRMEAAQVKSRVMQRLIAVARGEPAIPD</sequence>